<reference evidence="12" key="1">
    <citation type="submission" date="2017-04" db="EMBL/GenBank/DDBJ databases">
        <title>Genome evolution of the luminous symbionts of deep sea anglerfish.</title>
        <authorList>
            <person name="Hendry T.A."/>
        </authorList>
    </citation>
    <scope>NUCLEOTIDE SEQUENCE [LARGE SCALE GENOMIC DNA]</scope>
</reference>
<dbReference type="GO" id="GO:0015627">
    <property type="term" value="C:type II protein secretion system complex"/>
    <property type="evidence" value="ECO:0007669"/>
    <property type="project" value="InterPro"/>
</dbReference>
<evidence type="ECO:0000256" key="8">
    <source>
        <dbReference type="ARBA" id="ARBA00022927"/>
    </source>
</evidence>
<dbReference type="Proteomes" id="UP000218160">
    <property type="component" value="Chromosome 1"/>
</dbReference>
<evidence type="ECO:0000256" key="9">
    <source>
        <dbReference type="ARBA" id="ARBA00023136"/>
    </source>
</evidence>
<evidence type="ECO:0000256" key="10">
    <source>
        <dbReference type="ARBA" id="ARBA00030772"/>
    </source>
</evidence>
<keyword evidence="9" id="KW-0472">Membrane</keyword>
<dbReference type="InterPro" id="IPR022792">
    <property type="entry name" value="T2SS_protein-GspN"/>
</dbReference>
<dbReference type="GO" id="GO:0005886">
    <property type="term" value="C:plasma membrane"/>
    <property type="evidence" value="ECO:0007669"/>
    <property type="project" value="UniProtKB-SubCell"/>
</dbReference>
<organism evidence="11 12">
    <name type="scientific">Candidatus Enterovibrio altilux</name>
    <dbReference type="NCBI Taxonomy" id="1927128"/>
    <lineage>
        <taxon>Bacteria</taxon>
        <taxon>Pseudomonadati</taxon>
        <taxon>Pseudomonadota</taxon>
        <taxon>Gammaproteobacteria</taxon>
        <taxon>Vibrionales</taxon>
        <taxon>Vibrionaceae</taxon>
        <taxon>Enterovibrio</taxon>
    </lineage>
</organism>
<keyword evidence="6" id="KW-0997">Cell inner membrane</keyword>
<evidence type="ECO:0000256" key="6">
    <source>
        <dbReference type="ARBA" id="ARBA00022519"/>
    </source>
</evidence>
<proteinExistence type="inferred from homology"/>
<keyword evidence="7" id="KW-0812">Transmembrane</keyword>
<name>A0A291B927_9GAMM</name>
<evidence type="ECO:0000256" key="7">
    <source>
        <dbReference type="ARBA" id="ARBA00022692"/>
    </source>
</evidence>
<keyword evidence="5" id="KW-1003">Cell membrane</keyword>
<comment type="similarity">
    <text evidence="2">Belongs to the GSP N family.</text>
</comment>
<evidence type="ECO:0000313" key="12">
    <source>
        <dbReference type="Proteomes" id="UP000218160"/>
    </source>
</evidence>
<dbReference type="EMBL" id="CP020660">
    <property type="protein sequence ID" value="ATF09487.1"/>
    <property type="molecule type" value="Genomic_DNA"/>
</dbReference>
<evidence type="ECO:0000256" key="1">
    <source>
        <dbReference type="ARBA" id="ARBA00004533"/>
    </source>
</evidence>
<evidence type="ECO:0000313" key="11">
    <source>
        <dbReference type="EMBL" id="ATF09487.1"/>
    </source>
</evidence>
<dbReference type="RefSeq" id="WP_096619139.1">
    <property type="nucleotide sequence ID" value="NZ_CP020660.1"/>
</dbReference>
<dbReference type="Pfam" id="PF01203">
    <property type="entry name" value="T2SSN"/>
    <property type="match status" value="1"/>
</dbReference>
<accession>A0A291B927</accession>
<dbReference type="KEGG" id="elux:BTN50_0983"/>
<evidence type="ECO:0000256" key="4">
    <source>
        <dbReference type="ARBA" id="ARBA00022448"/>
    </source>
</evidence>
<sequence length="248" mass="27478">MKDKGHISVVFVLVLLISVIAHIPANFALRYIPQIPGLEFHSISGTVWNGTVQEFRWQSQSFGNLHWTFNWLSVLIGNAGVSLCLSGLPGLSGCGNVGYEINGLYVSNLFLSVPATFIQPYVPYTLPVNLSGQFDLAIRNYTFKKAFCDTLDGRLVWSQSNIITPLSEVDYGLIAAKLSCNEGHLVIASDNESGALRTKFNVVFNPDQHYSINGWFIPGEELPEGIKSQLSWLGQLDNEGRYKLNTSY</sequence>
<gene>
    <name evidence="11" type="ORF">BTN50_0983</name>
</gene>
<keyword evidence="12" id="KW-1185">Reference proteome</keyword>
<evidence type="ECO:0000256" key="2">
    <source>
        <dbReference type="ARBA" id="ARBA00007208"/>
    </source>
</evidence>
<dbReference type="AlphaFoldDB" id="A0A291B927"/>
<dbReference type="GO" id="GO:0015628">
    <property type="term" value="P:protein secretion by the type II secretion system"/>
    <property type="evidence" value="ECO:0007669"/>
    <property type="project" value="InterPro"/>
</dbReference>
<keyword evidence="4" id="KW-0813">Transport</keyword>
<evidence type="ECO:0000256" key="3">
    <source>
        <dbReference type="ARBA" id="ARBA00021563"/>
    </source>
</evidence>
<dbReference type="OrthoDB" id="6118198at2"/>
<protein>
    <recommendedName>
        <fullName evidence="3">Type II secretion system protein N</fullName>
    </recommendedName>
    <alternativeName>
        <fullName evidence="10">General secretion pathway protein N</fullName>
    </alternativeName>
</protein>
<evidence type="ECO:0000256" key="5">
    <source>
        <dbReference type="ARBA" id="ARBA00022475"/>
    </source>
</evidence>
<comment type="subcellular location">
    <subcellularLocation>
        <location evidence="1">Cell inner membrane</location>
    </subcellularLocation>
</comment>
<keyword evidence="8" id="KW-0653">Protein transport</keyword>